<comment type="pathway">
    <text evidence="4">Phospholipid metabolism.</text>
</comment>
<keyword evidence="7" id="KW-1185">Reference proteome</keyword>
<evidence type="ECO:0000256" key="3">
    <source>
        <dbReference type="ARBA" id="ARBA00022679"/>
    </source>
</evidence>
<organism evidence="6 7">
    <name type="scientific">Metabacillus herbersteinensis</name>
    <dbReference type="NCBI Taxonomy" id="283816"/>
    <lineage>
        <taxon>Bacteria</taxon>
        <taxon>Bacillati</taxon>
        <taxon>Bacillota</taxon>
        <taxon>Bacilli</taxon>
        <taxon>Bacillales</taxon>
        <taxon>Bacillaceae</taxon>
        <taxon>Metabacillus</taxon>
    </lineage>
</organism>
<dbReference type="GO" id="GO:0008168">
    <property type="term" value="F:methyltransferase activity"/>
    <property type="evidence" value="ECO:0007669"/>
    <property type="project" value="UniProtKB-KW"/>
</dbReference>
<evidence type="ECO:0000256" key="1">
    <source>
        <dbReference type="ARBA" id="ARBA00005189"/>
    </source>
</evidence>
<dbReference type="RefSeq" id="WP_378938408.1">
    <property type="nucleotide sequence ID" value="NZ_JBHLVO010000033.1"/>
</dbReference>
<dbReference type="GO" id="GO:0032259">
    <property type="term" value="P:methylation"/>
    <property type="evidence" value="ECO:0007669"/>
    <property type="project" value="UniProtKB-KW"/>
</dbReference>
<keyword evidence="2 6" id="KW-0489">Methyltransferase</keyword>
<name>A0ABV6GLA2_9BACI</name>
<dbReference type="InterPro" id="IPR013216">
    <property type="entry name" value="Methyltransf_11"/>
</dbReference>
<dbReference type="EMBL" id="JBHLVO010000033">
    <property type="protein sequence ID" value="MFC0274300.1"/>
    <property type="molecule type" value="Genomic_DNA"/>
</dbReference>
<protein>
    <submittedName>
        <fullName evidence="6">Class I SAM-dependent methyltransferase</fullName>
        <ecNumber evidence="6">2.1.1.-</ecNumber>
    </submittedName>
</protein>
<gene>
    <name evidence="6" type="ORF">ACFFIX_23415</name>
</gene>
<proteinExistence type="predicted"/>
<evidence type="ECO:0000256" key="2">
    <source>
        <dbReference type="ARBA" id="ARBA00022603"/>
    </source>
</evidence>
<dbReference type="PANTHER" id="PTHR44307">
    <property type="entry name" value="PHOSPHOETHANOLAMINE METHYLTRANSFERASE"/>
    <property type="match status" value="1"/>
</dbReference>
<dbReference type="SUPFAM" id="SSF53335">
    <property type="entry name" value="S-adenosyl-L-methionine-dependent methyltransferases"/>
    <property type="match status" value="1"/>
</dbReference>
<keyword evidence="3 6" id="KW-0808">Transferase</keyword>
<evidence type="ECO:0000313" key="6">
    <source>
        <dbReference type="EMBL" id="MFC0274300.1"/>
    </source>
</evidence>
<dbReference type="InterPro" id="IPR029063">
    <property type="entry name" value="SAM-dependent_MTases_sf"/>
</dbReference>
<evidence type="ECO:0000256" key="4">
    <source>
        <dbReference type="ARBA" id="ARBA00025707"/>
    </source>
</evidence>
<reference evidence="6 7" key="1">
    <citation type="submission" date="2024-09" db="EMBL/GenBank/DDBJ databases">
        <authorList>
            <person name="Sun Q."/>
            <person name="Mori K."/>
        </authorList>
    </citation>
    <scope>NUCLEOTIDE SEQUENCE [LARGE SCALE GENOMIC DNA]</scope>
    <source>
        <strain evidence="6 7">CCM 7228</strain>
    </source>
</reference>
<dbReference type="EC" id="2.1.1.-" evidence="6"/>
<dbReference type="CDD" id="cd02440">
    <property type="entry name" value="AdoMet_MTases"/>
    <property type="match status" value="1"/>
</dbReference>
<feature type="domain" description="Methyltransferase type 11" evidence="5">
    <location>
        <begin position="40"/>
        <end position="133"/>
    </location>
</feature>
<evidence type="ECO:0000259" key="5">
    <source>
        <dbReference type="Pfam" id="PF08241"/>
    </source>
</evidence>
<comment type="caution">
    <text evidence="6">The sequence shown here is derived from an EMBL/GenBank/DDBJ whole genome shotgun (WGS) entry which is preliminary data.</text>
</comment>
<comment type="pathway">
    <text evidence="1">Lipid metabolism.</text>
</comment>
<evidence type="ECO:0000313" key="7">
    <source>
        <dbReference type="Proteomes" id="UP001589854"/>
    </source>
</evidence>
<dbReference type="Proteomes" id="UP001589854">
    <property type="component" value="Unassembled WGS sequence"/>
</dbReference>
<accession>A0ABV6GLA2</accession>
<dbReference type="PANTHER" id="PTHR44307:SF2">
    <property type="entry name" value="PHOSPHOETHANOLAMINE METHYLTRANSFERASE ISOFORM X1"/>
    <property type="match status" value="1"/>
</dbReference>
<sequence>MSDYLRLLSLLGIGGAHPGGLMLTKAIYEQESYPEHSSILDVGCGTGQTTSFLKQLGYNVKGIDIDRTMIAKAIQRNKKRQFDIAYMNCSVESTPFSSDEFDVILSESVLSFTSIESSLSEIHRILKEYGILIAIEIITTQSLTDDEEQEILQFYGFSQVLSEKEWVTLFTQSGFSSVQIFDQNDFDLALDEPTTEFDVSSSISQSDYEMLTAHEELTEKYKNKLSYKVFRVIKG</sequence>
<dbReference type="Pfam" id="PF08241">
    <property type="entry name" value="Methyltransf_11"/>
    <property type="match status" value="1"/>
</dbReference>
<dbReference type="Gene3D" id="3.40.50.150">
    <property type="entry name" value="Vaccinia Virus protein VP39"/>
    <property type="match status" value="1"/>
</dbReference>